<keyword evidence="3" id="KW-1003">Cell membrane</keyword>
<dbReference type="Proteomes" id="UP000275368">
    <property type="component" value="Chromosome"/>
</dbReference>
<dbReference type="EMBL" id="AP019308">
    <property type="protein sequence ID" value="BBH23177.1"/>
    <property type="molecule type" value="Genomic_DNA"/>
</dbReference>
<evidence type="ECO:0000256" key="1">
    <source>
        <dbReference type="ARBA" id="ARBA00004651"/>
    </source>
</evidence>
<accession>A0A3G9IW88</accession>
<dbReference type="SMART" id="SM00382">
    <property type="entry name" value="AAA"/>
    <property type="match status" value="1"/>
</dbReference>
<dbReference type="GO" id="GO:0005886">
    <property type="term" value="C:plasma membrane"/>
    <property type="evidence" value="ECO:0007669"/>
    <property type="project" value="UniProtKB-SubCell"/>
</dbReference>
<keyword evidence="8" id="KW-1133">Transmembrane helix</keyword>
<dbReference type="PROSITE" id="PS50929">
    <property type="entry name" value="ABC_TM1F"/>
    <property type="match status" value="1"/>
</dbReference>
<evidence type="ECO:0000256" key="7">
    <source>
        <dbReference type="ARBA" id="ARBA00022840"/>
    </source>
</evidence>
<evidence type="ECO:0000313" key="10">
    <source>
        <dbReference type="EMBL" id="BBH23177.1"/>
    </source>
</evidence>
<dbReference type="Pfam" id="PF00664">
    <property type="entry name" value="ABC_membrane"/>
    <property type="match status" value="1"/>
</dbReference>
<proteinExistence type="predicted"/>
<reference evidence="10 11" key="1">
    <citation type="submission" date="2018-11" db="EMBL/GenBank/DDBJ databases">
        <title>Complete genome sequence of Paenibacillus baekrokdamisoli strain KCTC 33723.</title>
        <authorList>
            <person name="Kang S.W."/>
            <person name="Lee K.C."/>
            <person name="Kim K.K."/>
            <person name="Kim J.S."/>
            <person name="Kim D.S."/>
            <person name="Ko S.H."/>
            <person name="Yang S.H."/>
            <person name="Lee J.S."/>
        </authorList>
    </citation>
    <scope>NUCLEOTIDE SEQUENCE [LARGE SCALE GENOMIC DNA]</scope>
    <source>
        <strain evidence="10 11">KCTC 33723</strain>
    </source>
</reference>
<sequence length="588" mass="65485">MKQERKNTRKHYFELLGKYLLPQRKILIGLTVLLLVSIGMQLINPQIIRYFIDTAGKQGDMTPLYIAAGLFMGFSLIQQVVSVVATYLSENIGWKTTNTLRGDLAAHCLSLDMSFHKSHTSGAIIERVDGDVNALANFFSSMIIHLFGNLLLMIGIIVLLFRENWLIGVGMMVFLFFAVFVIQQIRKIVAPLWGQWRQVNAEFYGFIGEQVEGTEDIRANGAVNYVMSRFYVLLRRMLPLRMKAFFGFASMWSTTILVFALGNAMAFAISAYLWKTSGISIGTVYLIFFYTELLAKPIEKIRTQIEDLQKADTSISRIRELFEIRSAVVDGPGALLPDGPLGVDFQDVVFHYEDGQEGQPTIDGLKFKLEPGAVLGLLGRTGSGKTTLARLLLRFYDPQSGAIALGNTDIRDLTLQQLRKRVAMVTQSIEIMEGTVKDNLTFYDDSIPDARIIEVMGELGLEKWLNSLPDGLNTKLASGGSSLSAGEAQLLAFARVFLTNPGLVIMDEASSRLDPLTEQRIEKAIEKLLTNRSCIIIAHRLATVQRADYILILENGLVVESGKRTQLTADPESRFSRMLATGLEEVLA</sequence>
<keyword evidence="2" id="KW-0813">Transport</keyword>
<dbReference type="GO" id="GO:0008234">
    <property type="term" value="F:cysteine-type peptidase activity"/>
    <property type="evidence" value="ECO:0007669"/>
    <property type="project" value="UniProtKB-KW"/>
</dbReference>
<name>A0A3G9IW88_9BACL</name>
<keyword evidence="6" id="KW-0788">Thiol protease</keyword>
<dbReference type="GO" id="GO:0016887">
    <property type="term" value="F:ATP hydrolysis activity"/>
    <property type="evidence" value="ECO:0007669"/>
    <property type="project" value="InterPro"/>
</dbReference>
<comment type="subcellular location">
    <subcellularLocation>
        <location evidence="1">Cell membrane</location>
        <topology evidence="1">Multi-pass membrane protein</topology>
    </subcellularLocation>
</comment>
<dbReference type="GO" id="GO:0005524">
    <property type="term" value="F:ATP binding"/>
    <property type="evidence" value="ECO:0007669"/>
    <property type="project" value="UniProtKB-KW"/>
</dbReference>
<evidence type="ECO:0000256" key="4">
    <source>
        <dbReference type="ARBA" id="ARBA00022692"/>
    </source>
</evidence>
<dbReference type="PROSITE" id="PS50893">
    <property type="entry name" value="ABC_TRANSPORTER_2"/>
    <property type="match status" value="1"/>
</dbReference>
<dbReference type="PANTHER" id="PTHR43394">
    <property type="entry name" value="ATP-DEPENDENT PERMEASE MDL1, MITOCHONDRIAL"/>
    <property type="match status" value="1"/>
</dbReference>
<keyword evidence="7" id="KW-0067">ATP-binding</keyword>
<dbReference type="CDD" id="cd07346">
    <property type="entry name" value="ABC_6TM_exporters"/>
    <property type="match status" value="1"/>
</dbReference>
<organism evidence="10 11">
    <name type="scientific">Paenibacillus baekrokdamisoli</name>
    <dbReference type="NCBI Taxonomy" id="1712516"/>
    <lineage>
        <taxon>Bacteria</taxon>
        <taxon>Bacillati</taxon>
        <taxon>Bacillota</taxon>
        <taxon>Bacilli</taxon>
        <taxon>Bacillales</taxon>
        <taxon>Paenibacillaceae</taxon>
        <taxon>Paenibacillus</taxon>
    </lineage>
</organism>
<gene>
    <name evidence="10" type="ORF">Back11_45220</name>
</gene>
<dbReference type="GO" id="GO:0004386">
    <property type="term" value="F:helicase activity"/>
    <property type="evidence" value="ECO:0007669"/>
    <property type="project" value="UniProtKB-KW"/>
</dbReference>
<evidence type="ECO:0000256" key="6">
    <source>
        <dbReference type="ARBA" id="ARBA00022807"/>
    </source>
</evidence>
<dbReference type="RefSeq" id="WP_125662416.1">
    <property type="nucleotide sequence ID" value="NZ_AP019308.1"/>
</dbReference>
<dbReference type="SUPFAM" id="SSF52540">
    <property type="entry name" value="P-loop containing nucleoside triphosphate hydrolases"/>
    <property type="match status" value="1"/>
</dbReference>
<evidence type="ECO:0000256" key="5">
    <source>
        <dbReference type="ARBA" id="ARBA00022741"/>
    </source>
</evidence>
<dbReference type="Gene3D" id="1.20.1560.10">
    <property type="entry name" value="ABC transporter type 1, transmembrane domain"/>
    <property type="match status" value="1"/>
</dbReference>
<evidence type="ECO:0000256" key="3">
    <source>
        <dbReference type="ARBA" id="ARBA00022475"/>
    </source>
</evidence>
<dbReference type="PANTHER" id="PTHR43394:SF1">
    <property type="entry name" value="ATP-BINDING CASSETTE SUB-FAMILY B MEMBER 10, MITOCHONDRIAL"/>
    <property type="match status" value="1"/>
</dbReference>
<dbReference type="AlphaFoldDB" id="A0A3G9IW88"/>
<dbReference type="Pfam" id="PF00005">
    <property type="entry name" value="ABC_tran"/>
    <property type="match status" value="1"/>
</dbReference>
<dbReference type="KEGG" id="pbk:Back11_45220"/>
<evidence type="ECO:0000256" key="2">
    <source>
        <dbReference type="ARBA" id="ARBA00022448"/>
    </source>
</evidence>
<keyword evidence="10" id="KW-0347">Helicase</keyword>
<dbReference type="InterPro" id="IPR039421">
    <property type="entry name" value="Type_1_exporter"/>
</dbReference>
<dbReference type="OrthoDB" id="9806127at2"/>
<dbReference type="FunFam" id="3.40.50.300:FF:000299">
    <property type="entry name" value="ABC transporter ATP-binding protein/permease"/>
    <property type="match status" value="1"/>
</dbReference>
<evidence type="ECO:0000256" key="9">
    <source>
        <dbReference type="ARBA" id="ARBA00023136"/>
    </source>
</evidence>
<dbReference type="InterPro" id="IPR036640">
    <property type="entry name" value="ABC1_TM_sf"/>
</dbReference>
<dbReference type="InterPro" id="IPR003439">
    <property type="entry name" value="ABC_transporter-like_ATP-bd"/>
</dbReference>
<keyword evidence="9" id="KW-0472">Membrane</keyword>
<dbReference type="InterPro" id="IPR011527">
    <property type="entry name" value="ABC1_TM_dom"/>
</dbReference>
<evidence type="ECO:0000313" key="11">
    <source>
        <dbReference type="Proteomes" id="UP000275368"/>
    </source>
</evidence>
<keyword evidence="6" id="KW-0645">Protease</keyword>
<keyword evidence="4" id="KW-0812">Transmembrane</keyword>
<dbReference type="InterPro" id="IPR017871">
    <property type="entry name" value="ABC_transporter-like_CS"/>
</dbReference>
<keyword evidence="5" id="KW-0547">Nucleotide-binding</keyword>
<dbReference type="InterPro" id="IPR027417">
    <property type="entry name" value="P-loop_NTPase"/>
</dbReference>
<dbReference type="Gene3D" id="3.40.50.300">
    <property type="entry name" value="P-loop containing nucleotide triphosphate hydrolases"/>
    <property type="match status" value="1"/>
</dbReference>
<dbReference type="InterPro" id="IPR003593">
    <property type="entry name" value="AAA+_ATPase"/>
</dbReference>
<dbReference type="PROSITE" id="PS00211">
    <property type="entry name" value="ABC_TRANSPORTER_1"/>
    <property type="match status" value="1"/>
</dbReference>
<protein>
    <submittedName>
        <fullName evidence="10">Helicase</fullName>
    </submittedName>
</protein>
<keyword evidence="6" id="KW-0378">Hydrolase</keyword>
<dbReference type="GO" id="GO:0015421">
    <property type="term" value="F:ABC-type oligopeptide transporter activity"/>
    <property type="evidence" value="ECO:0007669"/>
    <property type="project" value="TreeGrafter"/>
</dbReference>
<evidence type="ECO:0000256" key="8">
    <source>
        <dbReference type="ARBA" id="ARBA00022989"/>
    </source>
</evidence>
<dbReference type="SUPFAM" id="SSF90123">
    <property type="entry name" value="ABC transporter transmembrane region"/>
    <property type="match status" value="1"/>
</dbReference>
<keyword evidence="11" id="KW-1185">Reference proteome</keyword>